<dbReference type="SUPFAM" id="SSF46785">
    <property type="entry name" value="Winged helix' DNA-binding domain"/>
    <property type="match status" value="1"/>
</dbReference>
<dbReference type="InterPro" id="IPR036388">
    <property type="entry name" value="WH-like_DNA-bd_sf"/>
</dbReference>
<dbReference type="PROSITE" id="PS50949">
    <property type="entry name" value="HTH_GNTR"/>
    <property type="match status" value="1"/>
</dbReference>
<dbReference type="Pfam" id="PF07729">
    <property type="entry name" value="FCD"/>
    <property type="match status" value="1"/>
</dbReference>
<evidence type="ECO:0000256" key="3">
    <source>
        <dbReference type="ARBA" id="ARBA00023163"/>
    </source>
</evidence>
<keyword evidence="2" id="KW-0238">DNA-binding</keyword>
<keyword evidence="1" id="KW-0805">Transcription regulation</keyword>
<dbReference type="Proteomes" id="UP000305202">
    <property type="component" value="Unassembled WGS sequence"/>
</dbReference>
<dbReference type="InterPro" id="IPR036390">
    <property type="entry name" value="WH_DNA-bd_sf"/>
</dbReference>
<dbReference type="RefSeq" id="WP_136991023.1">
    <property type="nucleotide sequence ID" value="NZ_SZPQ01000021.1"/>
</dbReference>
<dbReference type="SMART" id="SM00345">
    <property type="entry name" value="HTH_GNTR"/>
    <property type="match status" value="1"/>
</dbReference>
<comment type="caution">
    <text evidence="5">The sequence shown here is derived from an EMBL/GenBank/DDBJ whole genome shotgun (WGS) entry which is preliminary data.</text>
</comment>
<dbReference type="Gene3D" id="1.10.10.10">
    <property type="entry name" value="Winged helix-like DNA-binding domain superfamily/Winged helix DNA-binding domain"/>
    <property type="match status" value="1"/>
</dbReference>
<reference evidence="5 6" key="1">
    <citation type="submission" date="2019-04" db="EMBL/GenBank/DDBJ databases">
        <authorList>
            <person name="Li M."/>
            <person name="Gao C."/>
        </authorList>
    </citation>
    <scope>NUCLEOTIDE SEQUENCE [LARGE SCALE GENOMIC DNA]</scope>
    <source>
        <strain evidence="5 6">BGMRC 2031</strain>
    </source>
</reference>
<accession>A0ABY2SIL0</accession>
<dbReference type="InterPro" id="IPR000524">
    <property type="entry name" value="Tscrpt_reg_HTH_GntR"/>
</dbReference>
<dbReference type="EMBL" id="SZPQ01000021">
    <property type="protein sequence ID" value="TKI05239.1"/>
    <property type="molecule type" value="Genomic_DNA"/>
</dbReference>
<evidence type="ECO:0000256" key="2">
    <source>
        <dbReference type="ARBA" id="ARBA00023125"/>
    </source>
</evidence>
<evidence type="ECO:0000256" key="1">
    <source>
        <dbReference type="ARBA" id="ARBA00023015"/>
    </source>
</evidence>
<dbReference type="PANTHER" id="PTHR43537">
    <property type="entry name" value="TRANSCRIPTIONAL REGULATOR, GNTR FAMILY"/>
    <property type="match status" value="1"/>
</dbReference>
<evidence type="ECO:0000259" key="4">
    <source>
        <dbReference type="PROSITE" id="PS50949"/>
    </source>
</evidence>
<dbReference type="Gene3D" id="1.20.120.530">
    <property type="entry name" value="GntR ligand-binding domain-like"/>
    <property type="match status" value="1"/>
</dbReference>
<dbReference type="InterPro" id="IPR008920">
    <property type="entry name" value="TF_FadR/GntR_C"/>
</dbReference>
<evidence type="ECO:0000313" key="6">
    <source>
        <dbReference type="Proteomes" id="UP000305202"/>
    </source>
</evidence>
<keyword evidence="6" id="KW-1185">Reference proteome</keyword>
<dbReference type="SMART" id="SM00895">
    <property type="entry name" value="FCD"/>
    <property type="match status" value="1"/>
</dbReference>
<dbReference type="InterPro" id="IPR011711">
    <property type="entry name" value="GntR_C"/>
</dbReference>
<evidence type="ECO:0000313" key="5">
    <source>
        <dbReference type="EMBL" id="TKI05239.1"/>
    </source>
</evidence>
<dbReference type="PRINTS" id="PR00035">
    <property type="entry name" value="HTHGNTR"/>
</dbReference>
<dbReference type="Pfam" id="PF00392">
    <property type="entry name" value="GntR"/>
    <property type="match status" value="1"/>
</dbReference>
<dbReference type="PANTHER" id="PTHR43537:SF44">
    <property type="entry name" value="GNTR FAMILY REGULATORY PROTEIN"/>
    <property type="match status" value="1"/>
</dbReference>
<name>A0ABY2SIL0_9HYPH</name>
<dbReference type="SUPFAM" id="SSF48008">
    <property type="entry name" value="GntR ligand-binding domain-like"/>
    <property type="match status" value="1"/>
</dbReference>
<dbReference type="CDD" id="cd07377">
    <property type="entry name" value="WHTH_GntR"/>
    <property type="match status" value="1"/>
</dbReference>
<organism evidence="5 6">
    <name type="scientific">Martelella alba</name>
    <dbReference type="NCBI Taxonomy" id="2590451"/>
    <lineage>
        <taxon>Bacteria</taxon>
        <taxon>Pseudomonadati</taxon>
        <taxon>Pseudomonadota</taxon>
        <taxon>Alphaproteobacteria</taxon>
        <taxon>Hyphomicrobiales</taxon>
        <taxon>Aurantimonadaceae</taxon>
        <taxon>Martelella</taxon>
    </lineage>
</organism>
<feature type="domain" description="HTH gntR-type" evidence="4">
    <location>
        <begin position="1"/>
        <end position="66"/>
    </location>
</feature>
<gene>
    <name evidence="5" type="ORF">FCN80_15265</name>
</gene>
<keyword evidence="3" id="KW-0804">Transcription</keyword>
<sequence>MENESYLRLRQMIVDRELRPGEAVSERGISQLFGVGRMPVREAIRMLAQEGLLEVSPMRGTFVRQLTLGDLQEIHELRLALESAAAGLAAQRGDPAGLYAIADDLRQLAEAPHMDVAAAQQLGWRFHDEMFRMTGNLRLAHLYENLRLQSGLALQGLKDYDPSRTRVAVGEHLDIIAAITDRQADVARQKMQDHLQHAMSTRLMMLIQP</sequence>
<proteinExistence type="predicted"/>
<protein>
    <submittedName>
        <fullName evidence="5">GntR family transcriptional regulator</fullName>
    </submittedName>
</protein>